<dbReference type="InterPro" id="IPR002312">
    <property type="entry name" value="Asp/Asn-tRNA-synth_IIb"/>
</dbReference>
<keyword evidence="4" id="KW-0648">Protein biosynthesis</keyword>
<evidence type="ECO:0000256" key="2">
    <source>
        <dbReference type="ARBA" id="ARBA00022741"/>
    </source>
</evidence>
<evidence type="ECO:0000256" key="3">
    <source>
        <dbReference type="ARBA" id="ARBA00022840"/>
    </source>
</evidence>
<dbReference type="GO" id="GO:0006421">
    <property type="term" value="P:asparaginyl-tRNA aminoacylation"/>
    <property type="evidence" value="ECO:0007669"/>
    <property type="project" value="TreeGrafter"/>
</dbReference>
<dbReference type="AlphaFoldDB" id="A0A2G9YCG9"/>
<keyword evidence="2" id="KW-0547">Nucleotide-binding</keyword>
<dbReference type="InterPro" id="IPR006195">
    <property type="entry name" value="aa-tRNA-synth_II"/>
</dbReference>
<dbReference type="InterPro" id="IPR004364">
    <property type="entry name" value="Aa-tRNA-synt_II"/>
</dbReference>
<protein>
    <recommendedName>
        <fullName evidence="6">Aminoacyl-transfer RNA synthetases class-II family profile domain-containing protein</fullName>
    </recommendedName>
</protein>
<evidence type="ECO:0000259" key="6">
    <source>
        <dbReference type="PROSITE" id="PS50862"/>
    </source>
</evidence>
<reference evidence="7 8" key="1">
    <citation type="submission" date="2017-09" db="EMBL/GenBank/DDBJ databases">
        <title>Depth-based differentiation of microbial function through sediment-hosted aquifers and enrichment of novel symbionts in the deep terrestrial subsurface.</title>
        <authorList>
            <person name="Probst A.J."/>
            <person name="Ladd B."/>
            <person name="Jarett J.K."/>
            <person name="Geller-Mcgrath D.E."/>
            <person name="Sieber C.M."/>
            <person name="Emerson J.B."/>
            <person name="Anantharaman K."/>
            <person name="Thomas B.C."/>
            <person name="Malmstrom R."/>
            <person name="Stieglmeier M."/>
            <person name="Klingl A."/>
            <person name="Woyke T."/>
            <person name="Ryan C.M."/>
            <person name="Banfield J.F."/>
        </authorList>
    </citation>
    <scope>NUCLEOTIDE SEQUENCE [LARGE SCALE GENOMIC DNA]</scope>
    <source>
        <strain evidence="7">CG23_combo_of_CG06-09_8_20_14_all_37_13</strain>
    </source>
</reference>
<evidence type="ECO:0000256" key="1">
    <source>
        <dbReference type="ARBA" id="ARBA00022598"/>
    </source>
</evidence>
<proteinExistence type="predicted"/>
<dbReference type="SUPFAM" id="SSF50249">
    <property type="entry name" value="Nucleic acid-binding proteins"/>
    <property type="match status" value="1"/>
</dbReference>
<feature type="domain" description="Aminoacyl-transfer RNA synthetases class-II family profile" evidence="6">
    <location>
        <begin position="152"/>
        <end position="442"/>
    </location>
</feature>
<dbReference type="Proteomes" id="UP000231480">
    <property type="component" value="Unassembled WGS sequence"/>
</dbReference>
<dbReference type="GO" id="GO:0004816">
    <property type="term" value="F:asparagine-tRNA ligase activity"/>
    <property type="evidence" value="ECO:0007669"/>
    <property type="project" value="TreeGrafter"/>
</dbReference>
<dbReference type="SUPFAM" id="SSF55681">
    <property type="entry name" value="Class II aaRS and biotin synthetases"/>
    <property type="match status" value="1"/>
</dbReference>
<name>A0A2G9YCG9_9BACT</name>
<dbReference type="InterPro" id="IPR004365">
    <property type="entry name" value="NA-bd_OB_tRNA"/>
</dbReference>
<keyword evidence="5" id="KW-0030">Aminoacyl-tRNA synthetase</keyword>
<dbReference type="PROSITE" id="PS50862">
    <property type="entry name" value="AA_TRNA_LIGASE_II"/>
    <property type="match status" value="1"/>
</dbReference>
<dbReference type="InterPro" id="IPR012340">
    <property type="entry name" value="NA-bd_OB-fold"/>
</dbReference>
<dbReference type="PANTHER" id="PTHR22594">
    <property type="entry name" value="ASPARTYL/LYSYL-TRNA SYNTHETASE"/>
    <property type="match status" value="1"/>
</dbReference>
<evidence type="ECO:0000313" key="7">
    <source>
        <dbReference type="EMBL" id="PIP16939.1"/>
    </source>
</evidence>
<dbReference type="Pfam" id="PF00152">
    <property type="entry name" value="tRNA-synt_2"/>
    <property type="match status" value="1"/>
</dbReference>
<evidence type="ECO:0000313" key="8">
    <source>
        <dbReference type="Proteomes" id="UP000231480"/>
    </source>
</evidence>
<keyword evidence="1" id="KW-0436">Ligase</keyword>
<dbReference type="PANTHER" id="PTHR22594:SF34">
    <property type="entry name" value="ASPARAGINE--TRNA LIGASE, MITOCHONDRIAL-RELATED"/>
    <property type="match status" value="1"/>
</dbReference>
<evidence type="ECO:0000256" key="5">
    <source>
        <dbReference type="ARBA" id="ARBA00023146"/>
    </source>
</evidence>
<dbReference type="InterPro" id="IPR045864">
    <property type="entry name" value="aa-tRNA-synth_II/BPL/LPL"/>
</dbReference>
<dbReference type="PRINTS" id="PR01042">
    <property type="entry name" value="TRNASYNTHASP"/>
</dbReference>
<dbReference type="GO" id="GO:0005524">
    <property type="term" value="F:ATP binding"/>
    <property type="evidence" value="ECO:0007669"/>
    <property type="project" value="UniProtKB-KW"/>
</dbReference>
<accession>A0A2G9YCG9</accession>
<keyword evidence="3" id="KW-0067">ATP-binding</keyword>
<dbReference type="Gene3D" id="2.40.50.140">
    <property type="entry name" value="Nucleic acid-binding proteins"/>
    <property type="match status" value="1"/>
</dbReference>
<evidence type="ECO:0000256" key="4">
    <source>
        <dbReference type="ARBA" id="ARBA00022917"/>
    </source>
</evidence>
<comment type="caution">
    <text evidence="7">The sequence shown here is derived from an EMBL/GenBank/DDBJ whole genome shotgun (WGS) entry which is preliminary data.</text>
</comment>
<dbReference type="EMBL" id="PCRH01000059">
    <property type="protein sequence ID" value="PIP16939.1"/>
    <property type="molecule type" value="Genomic_DNA"/>
</dbReference>
<sequence length="442" mass="50681">MKEIYVQDIKDKIALGTSVTLFGWTKNKRDHGSIIFIDVCDSTGSIQAIVDKGKVANEIYGLAKNIVLESSIRVVGHLQAKNSLDKNTRSIEVQTIKIIGEASYDLMPRPRSDFDVFDPLIADHLLRNRHLYIRNDKLAAVLRFRHGFMGILHQWFRTKDFVEITAPILTPLPLYDDHTALSLSLGEEKIFLTQCVAFYLESALPAFERVYNIGPSFRGEESRSKRHLMEYWHVKAEIAFADLEDTISCVEIMLRDIISECEEKYENEIKILGVKLPKSTLSLPYPRISYREAISILKTRGIDFELGKSLSSKEETVLACQFETPFWITNLPRDIEPFPYMIDASDPSTTKTADLIAPGEFGELLGVAEKITDPLELQQRLEEKGKDSDSRYKWYSELRRYGCVPHSGFGMGVERVIRWLLKLSHVRDAIPFPRIFRRKVYP</sequence>
<dbReference type="Gene3D" id="3.30.930.10">
    <property type="entry name" value="Bira Bifunctional Protein, Domain 2"/>
    <property type="match status" value="1"/>
</dbReference>
<gene>
    <name evidence="7" type="ORF">COX44_02690</name>
</gene>
<organism evidence="7 8">
    <name type="scientific">Candidatus Portnoybacteria bacterium CG23_combo_of_CG06-09_8_20_14_all_37_13</name>
    <dbReference type="NCBI Taxonomy" id="1974819"/>
    <lineage>
        <taxon>Bacteria</taxon>
        <taxon>Candidatus Portnoyibacteriota</taxon>
    </lineage>
</organism>
<dbReference type="GO" id="GO:0003676">
    <property type="term" value="F:nucleic acid binding"/>
    <property type="evidence" value="ECO:0007669"/>
    <property type="project" value="InterPro"/>
</dbReference>
<dbReference type="Pfam" id="PF01336">
    <property type="entry name" value="tRNA_anti-codon"/>
    <property type="match status" value="1"/>
</dbReference>